<accession>A0A363NYE7</accession>
<evidence type="ECO:0000313" key="2">
    <source>
        <dbReference type="Proteomes" id="UP000250831"/>
    </source>
</evidence>
<sequence length="143" mass="15875">MNKVLSAILISAALIGQTACQSPSDQDRNMRDNSADLESAEKAVSFDDGRLVKHMEIKSGHTDTIFIFVHRADSVRVKIKTPSDTANIRISQLFSPNGTADGPFGKELTHRFIDSGQYYITVNENRMVGNRYTGPYEVEIIPN</sequence>
<organism evidence="1 2">
    <name type="scientific">Sphingobacterium athyrii</name>
    <dbReference type="NCBI Taxonomy" id="2152717"/>
    <lineage>
        <taxon>Bacteria</taxon>
        <taxon>Pseudomonadati</taxon>
        <taxon>Bacteroidota</taxon>
        <taxon>Sphingobacteriia</taxon>
        <taxon>Sphingobacteriales</taxon>
        <taxon>Sphingobacteriaceae</taxon>
        <taxon>Sphingobacterium</taxon>
    </lineage>
</organism>
<evidence type="ECO:0000313" key="1">
    <source>
        <dbReference type="EMBL" id="PUV25825.1"/>
    </source>
</evidence>
<dbReference type="OrthoDB" id="1255149at2"/>
<name>A0A363NYE7_9SPHI</name>
<dbReference type="EMBL" id="QCXX01000001">
    <property type="protein sequence ID" value="PUV25825.1"/>
    <property type="molecule type" value="Genomic_DNA"/>
</dbReference>
<comment type="caution">
    <text evidence="1">The sequence shown here is derived from an EMBL/GenBank/DDBJ whole genome shotgun (WGS) entry which is preliminary data.</text>
</comment>
<keyword evidence="2" id="KW-1185">Reference proteome</keyword>
<dbReference type="Proteomes" id="UP000250831">
    <property type="component" value="Unassembled WGS sequence"/>
</dbReference>
<proteinExistence type="predicted"/>
<protein>
    <submittedName>
        <fullName evidence="1">Uncharacterized protein</fullName>
    </submittedName>
</protein>
<gene>
    <name evidence="1" type="ORF">DCO56_02300</name>
</gene>
<dbReference type="AlphaFoldDB" id="A0A363NYE7"/>
<dbReference type="RefSeq" id="WP_108632132.1">
    <property type="nucleotide sequence ID" value="NZ_QCXX01000001.1"/>
</dbReference>
<reference evidence="1 2" key="1">
    <citation type="submission" date="2018-04" db="EMBL/GenBank/DDBJ databases">
        <title>Sphingobacterium sp. M46 Genome.</title>
        <authorList>
            <person name="Cheng J."/>
            <person name="Li Y."/>
        </authorList>
    </citation>
    <scope>NUCLEOTIDE SEQUENCE [LARGE SCALE GENOMIC DNA]</scope>
    <source>
        <strain evidence="1 2">M46</strain>
    </source>
</reference>